<reference evidence="2 3" key="1">
    <citation type="submission" date="2016-10" db="EMBL/GenBank/DDBJ databases">
        <authorList>
            <person name="de Groot N.N."/>
        </authorList>
    </citation>
    <scope>NUCLEOTIDE SEQUENCE [LARGE SCALE GENOMIC DNA]</scope>
    <source>
        <strain evidence="2 3">JCM 21544</strain>
    </source>
</reference>
<dbReference type="InterPro" id="IPR031613">
    <property type="entry name" value="HrpK"/>
</dbReference>
<protein>
    <submittedName>
        <fullName evidence="2">Type III secretion system translocator protein, HrpF</fullName>
    </submittedName>
</protein>
<dbReference type="Proteomes" id="UP000198706">
    <property type="component" value="Unassembled WGS sequence"/>
</dbReference>
<dbReference type="STRING" id="137658.SAMN05216186_12921"/>
<evidence type="ECO:0000313" key="3">
    <source>
        <dbReference type="Proteomes" id="UP000198706"/>
    </source>
</evidence>
<feature type="region of interest" description="Disordered" evidence="1">
    <location>
        <begin position="1"/>
        <end position="29"/>
    </location>
</feature>
<feature type="region of interest" description="Disordered" evidence="1">
    <location>
        <begin position="357"/>
        <end position="380"/>
    </location>
</feature>
<organism evidence="2 3">
    <name type="scientific">Pseudomonas indica</name>
    <dbReference type="NCBI Taxonomy" id="137658"/>
    <lineage>
        <taxon>Bacteria</taxon>
        <taxon>Pseudomonadati</taxon>
        <taxon>Pseudomonadota</taxon>
        <taxon>Gammaproteobacteria</taxon>
        <taxon>Pseudomonadales</taxon>
        <taxon>Pseudomonadaceae</taxon>
        <taxon>Pseudomonas</taxon>
    </lineage>
</organism>
<accession>A0A1G9MH97</accession>
<dbReference type="Pfam" id="PF16937">
    <property type="entry name" value="T3SS_HrpK1"/>
    <property type="match status" value="1"/>
</dbReference>
<dbReference type="AlphaFoldDB" id="A0A1G9MH97"/>
<sequence>MPSPVVLASEPAQEEGPYDFLDNSPHSSPEQLKKWEALLGDLPPAEREAAAKELNRPIAAARIAAEGGPDAEKAWAFINDNPSLKTAVDVGKDGGRADGKITHKDLKAFANHMDDRLNDAGKTLRKYEKEHPDADPASKQLVRSAALMLANEPLTQAADPASAQGAANQRKVNGCISTAGLTALQENEGLSDVLRNAATTWSQPGMFELLDRGAASGKKLAKKGPDGQANSKDIMKWIEDKAPSSSDAFASTLFDAATVGAVSKTDTSQLNGDIFEHPDSYTGEQKAAVLVKLQQTQEQVIAGRGIRDTRETEEALAGRIEQLQNDPDVQSFLRLNLDEQATSIVNGDPRLAKLVSKGTVDGGPGLHTPNGIGSDKRAGPVDEGKEALKVTADTVHRVVNFGSGTFERQGGKAVVGLGGRIAAAVGGRVVGAVAGEAAGAAAASAIGAAAGPVGWAVSGIMAIGMGIGEIVNAVKERKERKAFSRTVNPTLEQFGIPKPK</sequence>
<gene>
    <name evidence="2" type="ORF">SAMN05216186_12921</name>
</gene>
<name>A0A1G9MH97_9PSED</name>
<proteinExistence type="predicted"/>
<evidence type="ECO:0000313" key="2">
    <source>
        <dbReference type="EMBL" id="SDL73650.1"/>
    </source>
</evidence>
<evidence type="ECO:0000256" key="1">
    <source>
        <dbReference type="SAM" id="MobiDB-lite"/>
    </source>
</evidence>
<dbReference type="EMBL" id="FNFD01000029">
    <property type="protein sequence ID" value="SDL73650.1"/>
    <property type="molecule type" value="Genomic_DNA"/>
</dbReference>
<keyword evidence="3" id="KW-1185">Reference proteome</keyword>